<feature type="transmembrane region" description="Helical" evidence="11">
    <location>
        <begin position="243"/>
        <end position="263"/>
    </location>
</feature>
<sequence>MAFKKTLVQRLFNLSRFSTPSNMSRKPPLPDPARTAMGPDPGEAGRMKRIVQRRPLYQSAMHSPSPAAAGLRLFPPSGENLSEKLRGMDIARDRIRLEGLMPFPAPAENTAAREDHAPPEGLTASEVRKVLRAAQVEMIRQKLREIPRDWISYTEFVEICKESCGGNLEQGLGFAKTLDESGSVIVLGNAVFLRHHQVAKAIQNIVSSSLVDPNDPRRAELEKMEEQKAEIDQKADALVRRELWAGLGYMVVQTAAFMRLTFWELSWDVMEPICFYVTSFYFMLGYAFFLRTSIEPSFEGFFQSRFNAKQKKLMKAQKFDFERYNELRKIFYPQNSSSSSSSGFDDAKMIKFIDQHTSD</sequence>
<evidence type="ECO:0000313" key="13">
    <source>
        <dbReference type="EMBL" id="KAJ8451819.1"/>
    </source>
</evidence>
<evidence type="ECO:0000259" key="12">
    <source>
        <dbReference type="Pfam" id="PF04678"/>
    </source>
</evidence>
<evidence type="ECO:0000256" key="1">
    <source>
        <dbReference type="ARBA" id="ARBA00004141"/>
    </source>
</evidence>
<organism evidence="13 14">
    <name type="scientific">Carnegiea gigantea</name>
    <dbReference type="NCBI Taxonomy" id="171969"/>
    <lineage>
        <taxon>Eukaryota</taxon>
        <taxon>Viridiplantae</taxon>
        <taxon>Streptophyta</taxon>
        <taxon>Embryophyta</taxon>
        <taxon>Tracheophyta</taxon>
        <taxon>Spermatophyta</taxon>
        <taxon>Magnoliopsida</taxon>
        <taxon>eudicotyledons</taxon>
        <taxon>Gunneridae</taxon>
        <taxon>Pentapetalae</taxon>
        <taxon>Caryophyllales</taxon>
        <taxon>Cactineae</taxon>
        <taxon>Cactaceae</taxon>
        <taxon>Cactoideae</taxon>
        <taxon>Echinocereeae</taxon>
        <taxon>Carnegiea</taxon>
    </lineage>
</organism>
<feature type="domain" description="Calcium uniporter protein C-terminal" evidence="12">
    <location>
        <begin position="169"/>
        <end position="327"/>
    </location>
</feature>
<evidence type="ECO:0000256" key="7">
    <source>
        <dbReference type="ARBA" id="ARBA00022989"/>
    </source>
</evidence>
<accession>A0A9Q1KY36</accession>
<protein>
    <recommendedName>
        <fullName evidence="12">Calcium uniporter protein C-terminal domain-containing protein</fullName>
    </recommendedName>
</protein>
<evidence type="ECO:0000256" key="3">
    <source>
        <dbReference type="ARBA" id="ARBA00022448"/>
    </source>
</evidence>
<reference evidence="13" key="1">
    <citation type="submission" date="2022-04" db="EMBL/GenBank/DDBJ databases">
        <title>Carnegiea gigantea Genome sequencing and assembly v2.</title>
        <authorList>
            <person name="Copetti D."/>
            <person name="Sanderson M.J."/>
            <person name="Burquez A."/>
            <person name="Wojciechowski M.F."/>
        </authorList>
    </citation>
    <scope>NUCLEOTIDE SEQUENCE</scope>
    <source>
        <strain evidence="13">SGP5-SGP5p</strain>
        <tissue evidence="13">Aerial part</tissue>
    </source>
</reference>
<dbReference type="AlphaFoldDB" id="A0A9Q1KY36"/>
<dbReference type="GO" id="GO:1990246">
    <property type="term" value="C:uniplex complex"/>
    <property type="evidence" value="ECO:0007669"/>
    <property type="project" value="TreeGrafter"/>
</dbReference>
<dbReference type="PANTHER" id="PTHR13462">
    <property type="entry name" value="CALCIUM UNIPORTER PROTEIN, MITOCHONDRIAL"/>
    <property type="match status" value="1"/>
</dbReference>
<evidence type="ECO:0000256" key="10">
    <source>
        <dbReference type="SAM" id="MobiDB-lite"/>
    </source>
</evidence>
<evidence type="ECO:0000256" key="4">
    <source>
        <dbReference type="ARBA" id="ARBA00022568"/>
    </source>
</evidence>
<dbReference type="GO" id="GO:0015292">
    <property type="term" value="F:uniporter activity"/>
    <property type="evidence" value="ECO:0007669"/>
    <property type="project" value="TreeGrafter"/>
</dbReference>
<keyword evidence="14" id="KW-1185">Reference proteome</keyword>
<dbReference type="InterPro" id="IPR006769">
    <property type="entry name" value="MCU_C"/>
</dbReference>
<dbReference type="InterPro" id="IPR039055">
    <property type="entry name" value="MCU_fam"/>
</dbReference>
<evidence type="ECO:0000313" key="14">
    <source>
        <dbReference type="Proteomes" id="UP001153076"/>
    </source>
</evidence>
<evidence type="ECO:0000256" key="9">
    <source>
        <dbReference type="ARBA" id="ARBA00023136"/>
    </source>
</evidence>
<comment type="similarity">
    <text evidence="2">Belongs to the MCU (TC 1.A.77) family.</text>
</comment>
<keyword evidence="9 11" id="KW-0472">Membrane</keyword>
<keyword evidence="3" id="KW-0813">Transport</keyword>
<keyword evidence="8" id="KW-0406">Ion transport</keyword>
<proteinExistence type="inferred from homology"/>
<evidence type="ECO:0000256" key="6">
    <source>
        <dbReference type="ARBA" id="ARBA00022837"/>
    </source>
</evidence>
<comment type="caution">
    <text evidence="13">The sequence shown here is derived from an EMBL/GenBank/DDBJ whole genome shotgun (WGS) entry which is preliminary data.</text>
</comment>
<dbReference type="EMBL" id="JAKOGI010000007">
    <property type="protein sequence ID" value="KAJ8451819.1"/>
    <property type="molecule type" value="Genomic_DNA"/>
</dbReference>
<evidence type="ECO:0000256" key="8">
    <source>
        <dbReference type="ARBA" id="ARBA00023065"/>
    </source>
</evidence>
<keyword evidence="4" id="KW-0109">Calcium transport</keyword>
<keyword evidence="7 11" id="KW-1133">Transmembrane helix</keyword>
<keyword evidence="5 11" id="KW-0812">Transmembrane</keyword>
<name>A0A9Q1KY36_9CARY</name>
<evidence type="ECO:0000256" key="2">
    <source>
        <dbReference type="ARBA" id="ARBA00005653"/>
    </source>
</evidence>
<evidence type="ECO:0000256" key="5">
    <source>
        <dbReference type="ARBA" id="ARBA00022692"/>
    </source>
</evidence>
<evidence type="ECO:0000256" key="11">
    <source>
        <dbReference type="SAM" id="Phobius"/>
    </source>
</evidence>
<dbReference type="Pfam" id="PF04678">
    <property type="entry name" value="MCU"/>
    <property type="match status" value="1"/>
</dbReference>
<comment type="subcellular location">
    <subcellularLocation>
        <location evidence="1">Membrane</location>
        <topology evidence="1">Multi-pass membrane protein</topology>
    </subcellularLocation>
</comment>
<keyword evidence="6" id="KW-0106">Calcium</keyword>
<dbReference type="PANTHER" id="PTHR13462:SF31">
    <property type="entry name" value="CALCIUM UNIPORTER PROTEIN 1, MITOCHONDRIAL"/>
    <property type="match status" value="1"/>
</dbReference>
<feature type="transmembrane region" description="Helical" evidence="11">
    <location>
        <begin position="269"/>
        <end position="289"/>
    </location>
</feature>
<gene>
    <name evidence="13" type="ORF">Cgig2_007302</name>
</gene>
<dbReference type="Proteomes" id="UP001153076">
    <property type="component" value="Unassembled WGS sequence"/>
</dbReference>
<dbReference type="GO" id="GO:0051560">
    <property type="term" value="P:mitochondrial calcium ion homeostasis"/>
    <property type="evidence" value="ECO:0007669"/>
    <property type="project" value="InterPro"/>
</dbReference>
<feature type="region of interest" description="Disordered" evidence="10">
    <location>
        <begin position="18"/>
        <end position="44"/>
    </location>
</feature>
<dbReference type="GO" id="GO:0005262">
    <property type="term" value="F:calcium channel activity"/>
    <property type="evidence" value="ECO:0007669"/>
    <property type="project" value="TreeGrafter"/>
</dbReference>
<dbReference type="GO" id="GO:0036444">
    <property type="term" value="P:calcium import into the mitochondrion"/>
    <property type="evidence" value="ECO:0007669"/>
    <property type="project" value="TreeGrafter"/>
</dbReference>
<dbReference type="OrthoDB" id="278338at2759"/>